<evidence type="ECO:0008006" key="3">
    <source>
        <dbReference type="Google" id="ProtNLM"/>
    </source>
</evidence>
<dbReference type="AlphaFoldDB" id="A0AAV4QW75"/>
<keyword evidence="2" id="KW-1185">Reference proteome</keyword>
<accession>A0AAV4QW75</accession>
<dbReference type="Proteomes" id="UP001054945">
    <property type="component" value="Unassembled WGS sequence"/>
</dbReference>
<reference evidence="1 2" key="1">
    <citation type="submission" date="2021-06" db="EMBL/GenBank/DDBJ databases">
        <title>Caerostris extrusa draft genome.</title>
        <authorList>
            <person name="Kono N."/>
            <person name="Arakawa K."/>
        </authorList>
    </citation>
    <scope>NUCLEOTIDE SEQUENCE [LARGE SCALE GENOMIC DNA]</scope>
</reference>
<sequence length="109" mass="12493">MGRLEFMTSSDNLRMCVTCHAGHLRNSLKPTYSLNLTYKNNDLTTMDFSSLNEILGYNYIQFNVNLNITDWGFSKTILSGNPTVNARNQIRNAMSKVFQQHPDYFTTGE</sequence>
<proteinExistence type="predicted"/>
<comment type="caution">
    <text evidence="1">The sequence shown here is derived from an EMBL/GenBank/DDBJ whole genome shotgun (WGS) entry which is preliminary data.</text>
</comment>
<gene>
    <name evidence="1" type="ORF">CEXT_126241</name>
</gene>
<name>A0AAV4QW75_CAEEX</name>
<evidence type="ECO:0000313" key="2">
    <source>
        <dbReference type="Proteomes" id="UP001054945"/>
    </source>
</evidence>
<protein>
    <recommendedName>
        <fullName evidence="3">Cytochrome c domain-containing protein</fullName>
    </recommendedName>
</protein>
<organism evidence="1 2">
    <name type="scientific">Caerostris extrusa</name>
    <name type="common">Bark spider</name>
    <name type="synonym">Caerostris bankana</name>
    <dbReference type="NCBI Taxonomy" id="172846"/>
    <lineage>
        <taxon>Eukaryota</taxon>
        <taxon>Metazoa</taxon>
        <taxon>Ecdysozoa</taxon>
        <taxon>Arthropoda</taxon>
        <taxon>Chelicerata</taxon>
        <taxon>Arachnida</taxon>
        <taxon>Araneae</taxon>
        <taxon>Araneomorphae</taxon>
        <taxon>Entelegynae</taxon>
        <taxon>Araneoidea</taxon>
        <taxon>Araneidae</taxon>
        <taxon>Caerostris</taxon>
    </lineage>
</organism>
<evidence type="ECO:0000313" key="1">
    <source>
        <dbReference type="EMBL" id="GIY14288.1"/>
    </source>
</evidence>
<dbReference type="EMBL" id="BPLR01007054">
    <property type="protein sequence ID" value="GIY14288.1"/>
    <property type="molecule type" value="Genomic_DNA"/>
</dbReference>